<dbReference type="CDD" id="cd00102">
    <property type="entry name" value="IPT"/>
    <property type="match status" value="1"/>
</dbReference>
<feature type="region of interest" description="Disordered" evidence="1">
    <location>
        <begin position="266"/>
        <end position="294"/>
    </location>
</feature>
<evidence type="ECO:0000313" key="3">
    <source>
        <dbReference type="EMBL" id="BAM82001.1"/>
    </source>
</evidence>
<dbReference type="InterPro" id="IPR002909">
    <property type="entry name" value="IPT_dom"/>
</dbReference>
<dbReference type="RefSeq" id="XP_005538037.1">
    <property type="nucleotide sequence ID" value="XM_005537980.1"/>
</dbReference>
<feature type="compositionally biased region" description="Basic and acidic residues" evidence="1">
    <location>
        <begin position="284"/>
        <end position="294"/>
    </location>
</feature>
<dbReference type="KEGG" id="cme:CYME_CMQ081C"/>
<reference evidence="3 4" key="2">
    <citation type="journal article" date="2007" name="BMC Biol.">
        <title>A 100%-complete sequence reveals unusually simple genomic features in the hot-spring red alga Cyanidioschyzon merolae.</title>
        <authorList>
            <person name="Nozaki H."/>
            <person name="Takano H."/>
            <person name="Misumi O."/>
            <person name="Terasawa K."/>
            <person name="Matsuzaki M."/>
            <person name="Maruyama S."/>
            <person name="Nishida K."/>
            <person name="Yagisawa F."/>
            <person name="Yoshida Y."/>
            <person name="Fujiwara T."/>
            <person name="Takio S."/>
            <person name="Tamura K."/>
            <person name="Chung S.J."/>
            <person name="Nakamura S."/>
            <person name="Kuroiwa H."/>
            <person name="Tanaka K."/>
            <person name="Sato N."/>
            <person name="Kuroiwa T."/>
        </authorList>
    </citation>
    <scope>NUCLEOTIDE SEQUENCE [LARGE SCALE GENOMIC DNA]</scope>
    <source>
        <strain evidence="3 4">10D</strain>
    </source>
</reference>
<dbReference type="GeneID" id="16996486"/>
<dbReference type="InterPro" id="IPR013783">
    <property type="entry name" value="Ig-like_fold"/>
</dbReference>
<dbReference type="SUPFAM" id="SSF81296">
    <property type="entry name" value="E set domains"/>
    <property type="match status" value="1"/>
</dbReference>
<evidence type="ECO:0000256" key="1">
    <source>
        <dbReference type="SAM" id="MobiDB-lite"/>
    </source>
</evidence>
<dbReference type="Pfam" id="PF01833">
    <property type="entry name" value="TIG"/>
    <property type="match status" value="1"/>
</dbReference>
<dbReference type="HOGENOM" id="CLU_947837_0_0_1"/>
<dbReference type="Gramene" id="CMQ081CT">
    <property type="protein sequence ID" value="CMQ081CT"/>
    <property type="gene ID" value="CMQ081C"/>
</dbReference>
<reference evidence="3 4" key="1">
    <citation type="journal article" date="2004" name="Nature">
        <title>Genome sequence of the ultrasmall unicellular red alga Cyanidioschyzon merolae 10D.</title>
        <authorList>
            <person name="Matsuzaki M."/>
            <person name="Misumi O."/>
            <person name="Shin-i T."/>
            <person name="Maruyama S."/>
            <person name="Takahara M."/>
            <person name="Miyagishima S."/>
            <person name="Mori T."/>
            <person name="Nishida K."/>
            <person name="Yagisawa F."/>
            <person name="Nishida K."/>
            <person name="Yoshida Y."/>
            <person name="Nishimura Y."/>
            <person name="Nakao S."/>
            <person name="Kobayashi T."/>
            <person name="Momoyama Y."/>
            <person name="Higashiyama T."/>
            <person name="Minoda A."/>
            <person name="Sano M."/>
            <person name="Nomoto H."/>
            <person name="Oishi K."/>
            <person name="Hayashi H."/>
            <person name="Ohta F."/>
            <person name="Nishizaka S."/>
            <person name="Haga S."/>
            <person name="Miura S."/>
            <person name="Morishita T."/>
            <person name="Kabeya Y."/>
            <person name="Terasawa K."/>
            <person name="Suzuki Y."/>
            <person name="Ishii Y."/>
            <person name="Asakawa S."/>
            <person name="Takano H."/>
            <person name="Ohta N."/>
            <person name="Kuroiwa H."/>
            <person name="Tanaka K."/>
            <person name="Shimizu N."/>
            <person name="Sugano S."/>
            <person name="Sato N."/>
            <person name="Nozaki H."/>
            <person name="Ogasawara N."/>
            <person name="Kohara Y."/>
            <person name="Kuroiwa T."/>
        </authorList>
    </citation>
    <scope>NUCLEOTIDE SEQUENCE [LARGE SCALE GENOMIC DNA]</scope>
    <source>
        <strain evidence="3 4">10D</strain>
    </source>
</reference>
<organism evidence="3 4">
    <name type="scientific">Cyanidioschyzon merolae (strain NIES-3377 / 10D)</name>
    <name type="common">Unicellular red alga</name>
    <dbReference type="NCBI Taxonomy" id="280699"/>
    <lineage>
        <taxon>Eukaryota</taxon>
        <taxon>Rhodophyta</taxon>
        <taxon>Bangiophyceae</taxon>
        <taxon>Cyanidiales</taxon>
        <taxon>Cyanidiaceae</taxon>
        <taxon>Cyanidioschyzon</taxon>
    </lineage>
</organism>
<dbReference type="Gene3D" id="2.60.40.10">
    <property type="entry name" value="Immunoglobulins"/>
    <property type="match status" value="1"/>
</dbReference>
<dbReference type="OrthoDB" id="25246at2759"/>
<proteinExistence type="predicted"/>
<dbReference type="Proteomes" id="UP000007014">
    <property type="component" value="Chromosome 17"/>
</dbReference>
<keyword evidence="4" id="KW-1185">Reference proteome</keyword>
<accession>M1UVH9</accession>
<evidence type="ECO:0000313" key="4">
    <source>
        <dbReference type="Proteomes" id="UP000007014"/>
    </source>
</evidence>
<gene>
    <name evidence="3" type="ORF">CYME_CMQ081C</name>
</gene>
<sequence>MAHEPLEPTVIQEDHTVSVPVAEQVTLRVLPEWEQIFPPPTLRSAKESDALSALASIRLCVSLDSTISDLEEQVRRAYLPRCCACLSLPEERIHEALESAHIRYTASVLDPQCTLRALRLASGTTLRWLRIHDPESPEASAAAVQLQTSAPQQRRRRTTVQRLEPNTGLTSGGARVLVFGEHFPPVARVRFGRVVVSANRISAQCLSCIAPAHEPGVVCVEVSTRATTASEQDAWTHDRVTYTYVGYERLSMILAVHAAERRAATALTETQSPCRSSSEPLSWLRRDPDDEDRR</sequence>
<feature type="compositionally biased region" description="Polar residues" evidence="1">
    <location>
        <begin position="270"/>
        <end position="280"/>
    </location>
</feature>
<dbReference type="InterPro" id="IPR014756">
    <property type="entry name" value="Ig_E-set"/>
</dbReference>
<feature type="domain" description="IPT/TIG" evidence="2">
    <location>
        <begin position="159"/>
        <end position="244"/>
    </location>
</feature>
<dbReference type="EMBL" id="AP006499">
    <property type="protein sequence ID" value="BAM82001.1"/>
    <property type="molecule type" value="Genomic_DNA"/>
</dbReference>
<name>M1UVH9_CYAM1</name>
<dbReference type="AlphaFoldDB" id="M1UVH9"/>
<protein>
    <recommendedName>
        <fullName evidence="2">IPT/TIG domain-containing protein</fullName>
    </recommendedName>
</protein>
<evidence type="ECO:0000259" key="2">
    <source>
        <dbReference type="Pfam" id="PF01833"/>
    </source>
</evidence>